<reference evidence="6 7" key="1">
    <citation type="submission" date="2012-04" db="EMBL/GenBank/DDBJ databases">
        <title>The Genome Sequence of Saprolegnia declina VS20.</title>
        <authorList>
            <consortium name="The Broad Institute Genome Sequencing Platform"/>
            <person name="Russ C."/>
            <person name="Nusbaum C."/>
            <person name="Tyler B."/>
            <person name="van West P."/>
            <person name="Dieguez-Uribeondo J."/>
            <person name="de Bruijn I."/>
            <person name="Tripathy S."/>
            <person name="Jiang R."/>
            <person name="Young S.K."/>
            <person name="Zeng Q."/>
            <person name="Gargeya S."/>
            <person name="Fitzgerald M."/>
            <person name="Haas B."/>
            <person name="Abouelleil A."/>
            <person name="Alvarado L."/>
            <person name="Arachchi H.M."/>
            <person name="Berlin A."/>
            <person name="Chapman S.B."/>
            <person name="Goldberg J."/>
            <person name="Griggs A."/>
            <person name="Gujja S."/>
            <person name="Hansen M."/>
            <person name="Howarth C."/>
            <person name="Imamovic A."/>
            <person name="Larimer J."/>
            <person name="McCowen C."/>
            <person name="Montmayeur A."/>
            <person name="Murphy C."/>
            <person name="Neiman D."/>
            <person name="Pearson M."/>
            <person name="Priest M."/>
            <person name="Roberts A."/>
            <person name="Saif S."/>
            <person name="Shea T."/>
            <person name="Sisk P."/>
            <person name="Sykes S."/>
            <person name="Wortman J."/>
            <person name="Nusbaum C."/>
            <person name="Birren B."/>
        </authorList>
    </citation>
    <scope>NUCLEOTIDE SEQUENCE [LARGE SCALE GENOMIC DNA]</scope>
    <source>
        <strain evidence="6 7">VS20</strain>
    </source>
</reference>
<dbReference type="eggNOG" id="KOG4428">
    <property type="taxonomic scope" value="Eukaryota"/>
</dbReference>
<dbReference type="PANTHER" id="PTHR12187:SF11">
    <property type="entry name" value="PHOSPHATIDYLINOSITOL-3,4-BISPHOSPHATE 4-PHOSPHATASE"/>
    <property type="match status" value="1"/>
</dbReference>
<evidence type="ECO:0000313" key="6">
    <source>
        <dbReference type="EMBL" id="EQC32571.1"/>
    </source>
</evidence>
<dbReference type="Proteomes" id="UP000030762">
    <property type="component" value="Unassembled WGS sequence"/>
</dbReference>
<feature type="transmembrane region" description="Helical" evidence="4">
    <location>
        <begin position="661"/>
        <end position="680"/>
    </location>
</feature>
<evidence type="ECO:0000256" key="5">
    <source>
        <dbReference type="SAM" id="SignalP"/>
    </source>
</evidence>
<keyword evidence="2" id="KW-0443">Lipid metabolism</keyword>
<feature type="transmembrane region" description="Helical" evidence="4">
    <location>
        <begin position="456"/>
        <end position="476"/>
    </location>
</feature>
<dbReference type="OrthoDB" id="159395at2759"/>
<feature type="signal peptide" evidence="5">
    <location>
        <begin position="1"/>
        <end position="28"/>
    </location>
</feature>
<dbReference type="RefSeq" id="XP_008614072.1">
    <property type="nucleotide sequence ID" value="XM_008615850.1"/>
</dbReference>
<dbReference type="PANTHER" id="PTHR12187">
    <property type="entry name" value="AGAP000124-PA"/>
    <property type="match status" value="1"/>
</dbReference>
<evidence type="ECO:0000313" key="7">
    <source>
        <dbReference type="Proteomes" id="UP000030762"/>
    </source>
</evidence>
<feature type="transmembrane region" description="Helical" evidence="4">
    <location>
        <begin position="621"/>
        <end position="640"/>
    </location>
</feature>
<keyword evidence="4" id="KW-0812">Transmembrane</keyword>
<dbReference type="InParanoid" id="T0QCY7"/>
<name>T0QCY7_SAPDV</name>
<dbReference type="GO" id="GO:0016316">
    <property type="term" value="F:phosphatidylinositol-3,4-bisphosphate 4-phosphatase activity"/>
    <property type="evidence" value="ECO:0007669"/>
    <property type="project" value="InterPro"/>
</dbReference>
<keyword evidence="7" id="KW-1185">Reference proteome</keyword>
<protein>
    <submittedName>
        <fullName evidence="6">Uncharacterized protein</fullName>
    </submittedName>
</protein>
<dbReference type="GeneID" id="19950616"/>
<keyword evidence="5" id="KW-0732">Signal</keyword>
<dbReference type="OMA" id="YHIREQG"/>
<dbReference type="VEuPathDB" id="FungiDB:SDRG_09889"/>
<sequence length="1578" mass="176865">MATTRRSLWARRSTYLVLLVALVVIADANVAQEPYTCEPCCINNSTNTQPPLCCEPGPQNSVIGGACVALPCCVNGRFDADEYKKNRKPWKPCLKYPGCRLDEDLCSVAFLPNDTSQNFPWQCTKPCCNNGYVTDYTWDATENNMPGQTNAVVEMTFDPNDYSRVLISNGEPTGTSILEIFVRIPTGWAWSATSGGCTIQDSKTVNANPVSGLCRTMQWGDHSYIGLNLKSVAALSAARFRMVLTNVSTPKSVLPPEHFPIYFTAKLPNEEYRVYISAGYVRSVNAGRISQPAFFTANILSQAVSNATLIFLSDVLLPKQTQLKLDFFNSGYTVGDSSFFYKTRPLVATYKPDPRVWTVTLPEDIAPNASVLIDVHNVRNPESLYQARFTSINITASAGDSMLAQGVVVTTIMKDLQTSLPSSPYNWISLVLLVLSLTFCFLMLFKHGLGIMHWSFHPIAIFSDITAITAVTGLLLGLVNNVLWIAGDMKHMENYFTIKCGVTSLAFTMLLSVCCHWASVLSPPVRKLPKFTLFVLFLCLNACYYAFQFGAANVHQDTIRKVYEAESTTNMQDAVYSCKNGTTFQYVFSDIQPYFALCYMANQNLSLADQAFFTWFSNTTYSVSALLTLGVLFLGLMVMHRGSKIMQLIAYSPQQIYLMKALRLYTSLIGVVTATYLIAFSMQFVKNEVPYYVWYLTTVWLPQCVPPCCFIFLQWNSATKSLRKNDEETDCSCEAVVTPRIIGITFAEKDGDDGSEDLPLDRGTTVLVPDTYLDDNEDEMLDDLPASVVTSSSRSFIKQLDAEMLSQASSFGVSLRLLVPQHIPRGCYVAIETQDDAGQWVRGDSTDTLVPETVRDEHHVAFLSVPQILLPLTSSIPVRFLVYTARTPSTHYGANTIKSNASSSSSAHSTPLDGLEYLEEESDSDDEDDEDDEDQGDDDMLFVSPSDQCVCSFQMESQLLLDHMDHFTEALQVWSKPENCSFLLPCRLDIQMVRDHELRRTHLSMLQNNAPKTHTTTLFTSPADTLLTAQFHLQDQDILVVEDLMESPYTNVIPCQYLDIILARRTKEYLLAEQELKQFLALEASRLQRQQSMGSLYENLLEQIQEEADRRQCRDWLVERAKLRRDYVVLLKRARHVVYVRESRQLRFKASTQKKDSLLRFLPINLHVQEMHVAKSKAAHADAAIYETITVGAFAAHVHKFKNGGLHSMQQAATKLRSPLKVSNMFPSTWQYLSQSERKRVELEWAIETRLDVVVPQALSTLVTAFCHKLQLIVSEDKQAPLDQLLYMGFLFEVESLLSTHGTEIGMLEDMMVAVASLKRVRMLLVEDDVRASSPSEAKAGNPVVCVELYTNMDDALLGARTHAHAKSTDDEFVVRVLLKCLGKVHVPRRKATVVVHPLLFSTGINEKQTLAMSTHNHKRLQDYINEVNLVALRPLVAAYVDQHGGTPDAALVQETMALLEAAVQASMASRKKMPEVLQLSSRIVRLLHGGRVTVCKSAKDRTGMSVTLEQGHLLHWNHELPKAKIPEIVSTMRSRGVRIENALKNTGRRRFAFNALQRSMLPEEYRCPPETGGRNMS</sequence>
<evidence type="ECO:0000256" key="3">
    <source>
        <dbReference type="SAM" id="MobiDB-lite"/>
    </source>
</evidence>
<feature type="region of interest" description="Disordered" evidence="3">
    <location>
        <begin position="919"/>
        <end position="940"/>
    </location>
</feature>
<evidence type="ECO:0000256" key="2">
    <source>
        <dbReference type="ARBA" id="ARBA00023098"/>
    </source>
</evidence>
<feature type="transmembrane region" description="Helical" evidence="4">
    <location>
        <begin position="692"/>
        <end position="713"/>
    </location>
</feature>
<accession>T0QCY7</accession>
<organism evidence="6 7">
    <name type="scientific">Saprolegnia diclina (strain VS20)</name>
    <dbReference type="NCBI Taxonomy" id="1156394"/>
    <lineage>
        <taxon>Eukaryota</taxon>
        <taxon>Sar</taxon>
        <taxon>Stramenopiles</taxon>
        <taxon>Oomycota</taxon>
        <taxon>Saprolegniomycetes</taxon>
        <taxon>Saprolegniales</taxon>
        <taxon>Saprolegniaceae</taxon>
        <taxon>Saprolegnia</taxon>
    </lineage>
</organism>
<keyword evidence="4" id="KW-0472">Membrane</keyword>
<keyword evidence="1" id="KW-0378">Hydrolase</keyword>
<keyword evidence="4" id="KW-1133">Transmembrane helix</keyword>
<evidence type="ECO:0000256" key="4">
    <source>
        <dbReference type="SAM" id="Phobius"/>
    </source>
</evidence>
<dbReference type="InterPro" id="IPR039034">
    <property type="entry name" value="INPP4"/>
</dbReference>
<feature type="transmembrane region" description="Helical" evidence="4">
    <location>
        <begin position="425"/>
        <end position="444"/>
    </location>
</feature>
<dbReference type="GO" id="GO:0005737">
    <property type="term" value="C:cytoplasm"/>
    <property type="evidence" value="ECO:0007669"/>
    <property type="project" value="TreeGrafter"/>
</dbReference>
<feature type="transmembrane region" description="Helical" evidence="4">
    <location>
        <begin position="531"/>
        <end position="547"/>
    </location>
</feature>
<gene>
    <name evidence="6" type="ORF">SDRG_09889</name>
</gene>
<dbReference type="EMBL" id="JH767163">
    <property type="protein sequence ID" value="EQC32571.1"/>
    <property type="molecule type" value="Genomic_DNA"/>
</dbReference>
<evidence type="ECO:0000256" key="1">
    <source>
        <dbReference type="ARBA" id="ARBA00022801"/>
    </source>
</evidence>
<dbReference type="STRING" id="1156394.T0QCY7"/>
<feature type="transmembrane region" description="Helical" evidence="4">
    <location>
        <begin position="496"/>
        <end position="519"/>
    </location>
</feature>
<feature type="chain" id="PRO_5004569775" evidence="5">
    <location>
        <begin position="29"/>
        <end position="1578"/>
    </location>
</feature>
<proteinExistence type="predicted"/>